<name>A0A5V6RMI0_SALNE</name>
<sequence>MDFDKMIADGMINIVVDEKTNQKYYVWSEKVERPVIPFVKENQYIGKECRRCGSKIRYDSTNKCVICSRERDRKNKAILREKAKAVAND</sequence>
<gene>
    <name evidence="1" type="ORF">DLL80_23800</name>
</gene>
<dbReference type="AlphaFoldDB" id="A0A5V6RMI0"/>
<comment type="caution">
    <text evidence="1">The sequence shown here is derived from an EMBL/GenBank/DDBJ whole genome shotgun (WGS) entry which is preliminary data.</text>
</comment>
<proteinExistence type="predicted"/>
<accession>A0A5V6RMI0</accession>
<protein>
    <submittedName>
        <fullName evidence="1">Uncharacterized protein</fullName>
    </submittedName>
</protein>
<reference evidence="1" key="1">
    <citation type="submission" date="2018-05" db="EMBL/GenBank/DDBJ databases">
        <authorList>
            <person name="Ashton P.M."/>
            <person name="Dallman T."/>
            <person name="Nair S."/>
            <person name="De Pinna E."/>
            <person name="Peters T."/>
            <person name="Grant K."/>
        </authorList>
    </citation>
    <scope>NUCLEOTIDE SEQUENCE</scope>
    <source>
        <strain evidence="1">412137</strain>
    </source>
</reference>
<evidence type="ECO:0000313" key="1">
    <source>
        <dbReference type="EMBL" id="EBU8272195.1"/>
    </source>
</evidence>
<organism evidence="1">
    <name type="scientific">Salmonella newport</name>
    <dbReference type="NCBI Taxonomy" id="108619"/>
    <lineage>
        <taxon>Bacteria</taxon>
        <taxon>Pseudomonadati</taxon>
        <taxon>Pseudomonadota</taxon>
        <taxon>Gammaproteobacteria</taxon>
        <taxon>Enterobacterales</taxon>
        <taxon>Enterobacteriaceae</taxon>
        <taxon>Salmonella</taxon>
    </lineage>
</organism>
<dbReference type="EMBL" id="AAHDHY010000035">
    <property type="protein sequence ID" value="EBU8272195.1"/>
    <property type="molecule type" value="Genomic_DNA"/>
</dbReference>